<name>A0A0G0YHV1_9BACT</name>
<evidence type="ECO:0000313" key="4">
    <source>
        <dbReference type="Proteomes" id="UP000034108"/>
    </source>
</evidence>
<dbReference type="EMBL" id="LCAV01000002">
    <property type="protein sequence ID" value="KKR99927.1"/>
    <property type="molecule type" value="Genomic_DNA"/>
</dbReference>
<evidence type="ECO:0000313" key="3">
    <source>
        <dbReference type="EMBL" id="KKR99927.1"/>
    </source>
</evidence>
<feature type="region of interest" description="Disordered" evidence="2">
    <location>
        <begin position="19"/>
        <end position="43"/>
    </location>
</feature>
<protein>
    <submittedName>
        <fullName evidence="3">Uncharacterized protein</fullName>
    </submittedName>
</protein>
<comment type="caution">
    <text evidence="3">The sequence shown here is derived from an EMBL/GenBank/DDBJ whole genome shotgun (WGS) entry which is preliminary data.</text>
</comment>
<dbReference type="Proteomes" id="UP000034108">
    <property type="component" value="Unassembled WGS sequence"/>
</dbReference>
<accession>A0A0G0YHV1</accession>
<gene>
    <name evidence="3" type="ORF">UU49_C0002G0041</name>
</gene>
<evidence type="ECO:0000256" key="2">
    <source>
        <dbReference type="SAM" id="MobiDB-lite"/>
    </source>
</evidence>
<reference evidence="3 4" key="1">
    <citation type="journal article" date="2015" name="Nature">
        <title>rRNA introns, odd ribosomes, and small enigmatic genomes across a large radiation of phyla.</title>
        <authorList>
            <person name="Brown C.T."/>
            <person name="Hug L.A."/>
            <person name="Thomas B.C."/>
            <person name="Sharon I."/>
            <person name="Castelle C.J."/>
            <person name="Singh A."/>
            <person name="Wilkins M.J."/>
            <person name="Williams K.H."/>
            <person name="Banfield J.F."/>
        </authorList>
    </citation>
    <scope>NUCLEOTIDE SEQUENCE [LARGE SCALE GENOMIC DNA]</scope>
</reference>
<proteinExistence type="predicted"/>
<evidence type="ECO:0000256" key="1">
    <source>
        <dbReference type="SAM" id="Coils"/>
    </source>
</evidence>
<feature type="coiled-coil region" evidence="1">
    <location>
        <begin position="81"/>
        <end position="122"/>
    </location>
</feature>
<organism evidence="3 4">
    <name type="scientific">Candidatus Magasanikbacteria bacterium GW2011_GWC2_41_17</name>
    <dbReference type="NCBI Taxonomy" id="1619048"/>
    <lineage>
        <taxon>Bacteria</taxon>
        <taxon>Candidatus Magasanikiibacteriota</taxon>
    </lineage>
</organism>
<sequence>MAGIEDKLAKINAIKAEAEAKKTAEKEKTAKESAEKRTGLEQEKVQVEGELALTTEELQKNEAGLAEINAMDLSALDTESRAGIEAEIVGVKEEMDNLRGKIAELTEKKKEIDVELKDVTDETGKISDEKTTEFREEVVAEQAETAEQDSIEMEIQRPLSPEEQKRLDIFFKELKQIQLMPEKTALIHNYNEKIKNLPPQPRGALPNDNDTEWQQTKRLFYEKSKKGLAADLLIDNDPNAGHWQRSQGLEYVPLSERGRLEAAIDFWSNRLGRPGISDEITQKRLEAAEGMLKFLQEERKIKPKKGSELEGLLEKLNDLKEDVGRRLIKESGELRTKIRQDAVLSREKRIDYEKRDLLTKSMSELRKIFGQITQILES</sequence>
<keyword evidence="1" id="KW-0175">Coiled coil</keyword>
<dbReference type="AlphaFoldDB" id="A0A0G0YHV1"/>